<evidence type="ECO:0000259" key="1">
    <source>
        <dbReference type="SMART" id="SM00382"/>
    </source>
</evidence>
<dbReference type="Proteomes" id="UP000308230">
    <property type="component" value="Unassembled WGS sequence"/>
</dbReference>
<dbReference type="InterPro" id="IPR027417">
    <property type="entry name" value="P-loop_NTPase"/>
</dbReference>
<evidence type="ECO:0000313" key="3">
    <source>
        <dbReference type="Proteomes" id="UP000308230"/>
    </source>
</evidence>
<feature type="domain" description="AAA+ ATPase" evidence="1">
    <location>
        <begin position="158"/>
        <end position="258"/>
    </location>
</feature>
<dbReference type="InterPro" id="IPR013317">
    <property type="entry name" value="DnaA_dom"/>
</dbReference>
<dbReference type="SUPFAM" id="SSF52540">
    <property type="entry name" value="P-loop containing nucleoside triphosphate hydrolases"/>
    <property type="match status" value="1"/>
</dbReference>
<dbReference type="OrthoDB" id="61127at2"/>
<dbReference type="Pfam" id="PF00308">
    <property type="entry name" value="Bac_DnaA"/>
    <property type="match status" value="1"/>
</dbReference>
<organism evidence="2 3">
    <name type="scientific">Exobacillus caeni</name>
    <dbReference type="NCBI Taxonomy" id="2574798"/>
    <lineage>
        <taxon>Bacteria</taxon>
        <taxon>Bacillati</taxon>
        <taxon>Bacillota</taxon>
        <taxon>Bacilli</taxon>
        <taxon>Bacillales</taxon>
        <taxon>Guptibacillaceae</taxon>
        <taxon>Exobacillus</taxon>
    </lineage>
</organism>
<dbReference type="RefSeq" id="WP_138122720.1">
    <property type="nucleotide sequence ID" value="NZ_SWLG01000001.1"/>
</dbReference>
<keyword evidence="3" id="KW-1185">Reference proteome</keyword>
<dbReference type="AlphaFoldDB" id="A0A5R9FAC9"/>
<dbReference type="SMART" id="SM00382">
    <property type="entry name" value="AAA"/>
    <property type="match status" value="1"/>
</dbReference>
<dbReference type="Gene3D" id="3.40.50.300">
    <property type="entry name" value="P-loop containing nucleotide triphosphate hydrolases"/>
    <property type="match status" value="1"/>
</dbReference>
<proteinExistence type="predicted"/>
<protein>
    <submittedName>
        <fullName evidence="2">Primosomal protein DnaI</fullName>
    </submittedName>
</protein>
<dbReference type="GO" id="GO:0006260">
    <property type="term" value="P:DNA replication"/>
    <property type="evidence" value="ECO:0007669"/>
    <property type="project" value="TreeGrafter"/>
</dbReference>
<sequence length="309" mass="35821">MESIQESLKKMPQSETFNKQYRELRQRIFSDKGVAGFFEKHPEITEDMVKRSLAKLYEYTNQSHSCDGCDSLSACKNMMQGYEPHLFINGNSIDLEYKRCPSKLKDDEKKSKERLIQSYYIPKDILSATFSTLDTDPTRMEAIQYAVDFVESFEPGKTFKGIYLYGDFGVGKTYLMGAIANQLAEEKGVKSLFVYTPDFFREMKSAIQTQSIDEKLDFIRSVPLLILDDIGSENISGWIRDDILGSILQYRMMERLPTLYTSNYDFNELEEHLAYSQKGGIEEMKAKRIMERIRHFADPIYLGGKNRRV</sequence>
<dbReference type="InterPro" id="IPR003593">
    <property type="entry name" value="AAA+_ATPase"/>
</dbReference>
<accession>A0A5R9FAC9</accession>
<dbReference type="EMBL" id="SWLG01000001">
    <property type="protein sequence ID" value="TLS39156.1"/>
    <property type="molecule type" value="Genomic_DNA"/>
</dbReference>
<reference evidence="2 3" key="1">
    <citation type="submission" date="2019-04" db="EMBL/GenBank/DDBJ databases">
        <title>Bacillus caeni sp. nov., a bacterium isolated from mangrove sediment.</title>
        <authorList>
            <person name="Huang H."/>
            <person name="Mo K."/>
            <person name="Hu Y."/>
        </authorList>
    </citation>
    <scope>NUCLEOTIDE SEQUENCE [LARGE SCALE GENOMIC DNA]</scope>
    <source>
        <strain evidence="2 3">HB172195</strain>
    </source>
</reference>
<dbReference type="Pfam" id="PF07319">
    <property type="entry name" value="DnaI_N"/>
    <property type="match status" value="1"/>
</dbReference>
<dbReference type="NCBIfam" id="NF006505">
    <property type="entry name" value="PRK08939.1"/>
    <property type="match status" value="1"/>
</dbReference>
<comment type="caution">
    <text evidence="2">The sequence shown here is derived from an EMBL/GenBank/DDBJ whole genome shotgun (WGS) entry which is preliminary data.</text>
</comment>
<name>A0A5R9FAC9_9BACL</name>
<dbReference type="PANTHER" id="PTHR30050">
    <property type="entry name" value="CHROMOSOMAL REPLICATION INITIATOR PROTEIN DNAA"/>
    <property type="match status" value="1"/>
</dbReference>
<dbReference type="GO" id="GO:0005524">
    <property type="term" value="F:ATP binding"/>
    <property type="evidence" value="ECO:0007669"/>
    <property type="project" value="InterPro"/>
</dbReference>
<evidence type="ECO:0000313" key="2">
    <source>
        <dbReference type="EMBL" id="TLS39156.1"/>
    </source>
</evidence>
<dbReference type="PANTHER" id="PTHR30050:SF8">
    <property type="entry name" value="PRIMOSOMAL PROTEIN DNAI"/>
    <property type="match status" value="1"/>
</dbReference>
<dbReference type="CDD" id="cd00009">
    <property type="entry name" value="AAA"/>
    <property type="match status" value="1"/>
</dbReference>
<gene>
    <name evidence="2" type="primary">dnaI</name>
    <name evidence="2" type="ORF">FCL54_02250</name>
</gene>
<dbReference type="InterPro" id="IPR009928">
    <property type="entry name" value="DnaI_N"/>
</dbReference>